<dbReference type="Gene3D" id="3.90.1570.10">
    <property type="entry name" value="tt1808, chain A"/>
    <property type="match status" value="1"/>
</dbReference>
<keyword evidence="3" id="KW-1185">Reference proteome</keyword>
<dbReference type="CDD" id="cd06260">
    <property type="entry name" value="DUF820-like"/>
    <property type="match status" value="1"/>
</dbReference>
<reference evidence="2 3" key="1">
    <citation type="submission" date="2023-08" db="EMBL/GenBank/DDBJ databases">
        <title>Phytohabitans sansha sp. nov., isolated from marine sediment.</title>
        <authorList>
            <person name="Zhao Y."/>
            <person name="Yi K."/>
        </authorList>
    </citation>
    <scope>NUCLEOTIDE SEQUENCE [LARGE SCALE GENOMIC DNA]</scope>
    <source>
        <strain evidence="2 3">ZYX-F-186</strain>
    </source>
</reference>
<protein>
    <submittedName>
        <fullName evidence="2">Uma2 family endonuclease</fullName>
    </submittedName>
</protein>
<dbReference type="GO" id="GO:0004519">
    <property type="term" value="F:endonuclease activity"/>
    <property type="evidence" value="ECO:0007669"/>
    <property type="project" value="UniProtKB-KW"/>
</dbReference>
<sequence>MTTMADPLVQHHEFGEPWTIDDLKDLPDDAVDRYEIYDGSLVVTPHAGMFHGGVTNRLHRVMTRQAPDDVLVSQSVGVSRKRTSYFIPDLFVVPETAYGEGDAFHPSDVVLVVEVLSPSNARYDLVVKRDEYAIAGIPVYWIVDPKKQALTVLELAADGTYREAAVVEPGQVWRTGKPFPLAFDLAEIF</sequence>
<accession>A0ABU0ZX41</accession>
<feature type="domain" description="Putative restriction endonuclease" evidence="1">
    <location>
        <begin position="21"/>
        <end position="185"/>
    </location>
</feature>
<evidence type="ECO:0000313" key="3">
    <source>
        <dbReference type="Proteomes" id="UP001230908"/>
    </source>
</evidence>
<keyword evidence="2" id="KW-0378">Hydrolase</keyword>
<dbReference type="Proteomes" id="UP001230908">
    <property type="component" value="Unassembled WGS sequence"/>
</dbReference>
<dbReference type="InterPro" id="IPR012296">
    <property type="entry name" value="Nuclease_put_TT1808"/>
</dbReference>
<keyword evidence="2" id="KW-0540">Nuclease</keyword>
<comment type="caution">
    <text evidence="2">The sequence shown here is derived from an EMBL/GenBank/DDBJ whole genome shotgun (WGS) entry which is preliminary data.</text>
</comment>
<gene>
    <name evidence="2" type="ORF">RB614_41950</name>
</gene>
<organism evidence="2 3">
    <name type="scientific">Phytohabitans maris</name>
    <dbReference type="NCBI Taxonomy" id="3071409"/>
    <lineage>
        <taxon>Bacteria</taxon>
        <taxon>Bacillati</taxon>
        <taxon>Actinomycetota</taxon>
        <taxon>Actinomycetes</taxon>
        <taxon>Micromonosporales</taxon>
        <taxon>Micromonosporaceae</taxon>
    </lineage>
</organism>
<proteinExistence type="predicted"/>
<evidence type="ECO:0000259" key="1">
    <source>
        <dbReference type="Pfam" id="PF05685"/>
    </source>
</evidence>
<dbReference type="RefSeq" id="WP_308718299.1">
    <property type="nucleotide sequence ID" value="NZ_JAVHUY010000069.1"/>
</dbReference>
<dbReference type="Pfam" id="PF05685">
    <property type="entry name" value="Uma2"/>
    <property type="match status" value="1"/>
</dbReference>
<dbReference type="PANTHER" id="PTHR35400">
    <property type="entry name" value="SLR1083 PROTEIN"/>
    <property type="match status" value="1"/>
</dbReference>
<dbReference type="InterPro" id="IPR008538">
    <property type="entry name" value="Uma2"/>
</dbReference>
<dbReference type="SUPFAM" id="SSF52980">
    <property type="entry name" value="Restriction endonuclease-like"/>
    <property type="match status" value="1"/>
</dbReference>
<dbReference type="InterPro" id="IPR011335">
    <property type="entry name" value="Restrct_endonuc-II-like"/>
</dbReference>
<dbReference type="EMBL" id="JAVHUY010000069">
    <property type="protein sequence ID" value="MDQ7911072.1"/>
    <property type="molecule type" value="Genomic_DNA"/>
</dbReference>
<keyword evidence="2" id="KW-0255">Endonuclease</keyword>
<name>A0ABU0ZX41_9ACTN</name>
<evidence type="ECO:0000313" key="2">
    <source>
        <dbReference type="EMBL" id="MDQ7911072.1"/>
    </source>
</evidence>
<dbReference type="PANTHER" id="PTHR35400:SF3">
    <property type="entry name" value="SLL1072 PROTEIN"/>
    <property type="match status" value="1"/>
</dbReference>